<dbReference type="InterPro" id="IPR002539">
    <property type="entry name" value="MaoC-like_dom"/>
</dbReference>
<dbReference type="PANTHER" id="PTHR43664">
    <property type="entry name" value="MONOAMINE OXIDASE-RELATED"/>
    <property type="match status" value="1"/>
</dbReference>
<protein>
    <submittedName>
        <fullName evidence="3">MaoC/PaaZ C-terminal domain-containing protein</fullName>
    </submittedName>
</protein>
<evidence type="ECO:0000259" key="2">
    <source>
        <dbReference type="Pfam" id="PF01575"/>
    </source>
</evidence>
<dbReference type="AlphaFoldDB" id="A0AAU7T779"/>
<dbReference type="Gene3D" id="3.10.129.10">
    <property type="entry name" value="Hotdog Thioesterase"/>
    <property type="match status" value="1"/>
</dbReference>
<dbReference type="Pfam" id="PF01575">
    <property type="entry name" value="MaoC_dehydratas"/>
    <property type="match status" value="1"/>
</dbReference>
<sequence length="151" mass="16795">MKVAERWFEDYEIGESRTTVGRTITEADIVLHAGQTGDFFPHHMDAEWMATQPAGQRIAHGTLILSVAVGMTAGDINPRSMSYGYDRIRFIKPVFIGDTITVTAEITEKSDHQRLAATHGYVHELVSVTNQRGDTVLVLTHLYLVDKRGPA</sequence>
<dbReference type="RefSeq" id="WP_350275550.1">
    <property type="nucleotide sequence ID" value="NZ_CP158165.1"/>
</dbReference>
<dbReference type="EMBL" id="CP158165">
    <property type="protein sequence ID" value="XBV22711.1"/>
    <property type="molecule type" value="Genomic_DNA"/>
</dbReference>
<dbReference type="InterPro" id="IPR029069">
    <property type="entry name" value="HotDog_dom_sf"/>
</dbReference>
<evidence type="ECO:0000256" key="1">
    <source>
        <dbReference type="ARBA" id="ARBA00005254"/>
    </source>
</evidence>
<accession>A0AAU7T779</accession>
<feature type="domain" description="MaoC-like" evidence="2">
    <location>
        <begin position="13"/>
        <end position="116"/>
    </location>
</feature>
<dbReference type="SUPFAM" id="SSF54637">
    <property type="entry name" value="Thioesterase/thiol ester dehydrase-isomerase"/>
    <property type="match status" value="1"/>
</dbReference>
<dbReference type="PANTHER" id="PTHR43664:SF1">
    <property type="entry name" value="BETA-METHYLMALYL-COA DEHYDRATASE"/>
    <property type="match status" value="1"/>
</dbReference>
<dbReference type="InterPro" id="IPR052342">
    <property type="entry name" value="MCH/BMMD"/>
</dbReference>
<gene>
    <name evidence="3" type="ORF">ABN611_29625</name>
</gene>
<name>A0AAU7T779_9ACTN</name>
<organism evidence="3">
    <name type="scientific">Kribbella sp. HUAS MG21</name>
    <dbReference type="NCBI Taxonomy" id="3160966"/>
    <lineage>
        <taxon>Bacteria</taxon>
        <taxon>Bacillati</taxon>
        <taxon>Actinomycetota</taxon>
        <taxon>Actinomycetes</taxon>
        <taxon>Propionibacteriales</taxon>
        <taxon>Kribbellaceae</taxon>
        <taxon>Kribbella</taxon>
    </lineage>
</organism>
<reference evidence="3" key="1">
    <citation type="submission" date="2024-06" db="EMBL/GenBank/DDBJ databases">
        <title>Kribbella sp. strain HUAS MG21 genome sequences.</title>
        <authorList>
            <person name="Mo P."/>
        </authorList>
    </citation>
    <scope>NUCLEOTIDE SEQUENCE</scope>
    <source>
        <strain evidence="3">HUAS MG21</strain>
    </source>
</reference>
<proteinExistence type="inferred from homology"/>
<evidence type="ECO:0000313" key="3">
    <source>
        <dbReference type="EMBL" id="XBV22711.1"/>
    </source>
</evidence>
<comment type="similarity">
    <text evidence="1">Belongs to the enoyl-CoA hydratase/isomerase family.</text>
</comment>